<dbReference type="Proteomes" id="UP000292927">
    <property type="component" value="Unassembled WGS sequence"/>
</dbReference>
<proteinExistence type="predicted"/>
<evidence type="ECO:0000313" key="3">
    <source>
        <dbReference type="EMBL" id="RZS94470.1"/>
    </source>
</evidence>
<dbReference type="SUPFAM" id="SSF55874">
    <property type="entry name" value="ATPase domain of HSP90 chaperone/DNA topoisomerase II/histidine kinase"/>
    <property type="match status" value="1"/>
</dbReference>
<dbReference type="PANTHER" id="PTHR34220">
    <property type="entry name" value="SENSOR HISTIDINE KINASE YPDA"/>
    <property type="match status" value="1"/>
</dbReference>
<keyword evidence="1" id="KW-0472">Membrane</keyword>
<dbReference type="InterPro" id="IPR003594">
    <property type="entry name" value="HATPase_dom"/>
</dbReference>
<dbReference type="Gene3D" id="3.30.565.10">
    <property type="entry name" value="Histidine kinase-like ATPase, C-terminal domain"/>
    <property type="match status" value="1"/>
</dbReference>
<dbReference type="Pfam" id="PF02518">
    <property type="entry name" value="HATPase_c"/>
    <property type="match status" value="1"/>
</dbReference>
<dbReference type="EMBL" id="SGXF01000004">
    <property type="protein sequence ID" value="RZS94470.1"/>
    <property type="molecule type" value="Genomic_DNA"/>
</dbReference>
<dbReference type="GO" id="GO:0000155">
    <property type="term" value="F:phosphorelay sensor kinase activity"/>
    <property type="evidence" value="ECO:0007669"/>
    <property type="project" value="InterPro"/>
</dbReference>
<feature type="domain" description="Histidine kinase/HSP90-like ATPase" evidence="2">
    <location>
        <begin position="471"/>
        <end position="585"/>
    </location>
</feature>
<dbReference type="InterPro" id="IPR036890">
    <property type="entry name" value="HATPase_C_sf"/>
</dbReference>
<evidence type="ECO:0000256" key="1">
    <source>
        <dbReference type="SAM" id="Phobius"/>
    </source>
</evidence>
<dbReference type="RefSeq" id="WP_130435580.1">
    <property type="nucleotide sequence ID" value="NZ_SGXF01000004.1"/>
</dbReference>
<gene>
    <name evidence="3" type="ORF">EV209_2313</name>
</gene>
<keyword evidence="1" id="KW-0812">Transmembrane</keyword>
<dbReference type="InterPro" id="IPR050640">
    <property type="entry name" value="Bact_2-comp_sensor_kinase"/>
</dbReference>
<name>A0A4Q7P4T4_9FIRM</name>
<dbReference type="Pfam" id="PF06580">
    <property type="entry name" value="His_kinase"/>
    <property type="match status" value="1"/>
</dbReference>
<evidence type="ECO:0000259" key="2">
    <source>
        <dbReference type="SMART" id="SM00387"/>
    </source>
</evidence>
<dbReference type="OrthoDB" id="1729609at2"/>
<protein>
    <submittedName>
        <fullName evidence="3">Histidine kinase/DNA gyrase B/HSP90-like ATPase</fullName>
    </submittedName>
</protein>
<accession>A0A4Q7P4T4</accession>
<sequence length="585" mass="68753">MRRIPKPVRIKEQFVKKNFITLFCAFVLPQLFLGLLLAWNAFQTTSREVHQRMENTLKLTAEDMDRLYNHGKTVELYFKNGGVLLGMDRMMLEGTASYTDYMILKQFTTMIQSMINSSTDLKSIYLYFPNNLNRVYTSDQKFIDVKWLKDKEWIEVLRNGKEESFLWTRRKKDYDFEEDKKLLSVFHKLRNYPGGIVFNYDMEKLLKSYESALFYPEQFLIVTDQAGGYILKNEKCPSELAVMFSGALDEGKDTINLQGEKYRFIEQEYDSLHLRLITAVPEQLFYQASLEHMQTTIFSLSLILLFSIFLAWIISVNDYSHLSQIIQWFELAAAKKPLPESKTKDMYSQILQNIIQMFLKNDYLEIRLSEEKFKKQVAELQALQYQINPHFLFNTLQTIRYEILDETGKEDGCAERMVGNLADIMRYSLDSGEKKVALREEADNCKKYIEIQQIRYQNRFQTEWDIENGLQEQEILRLILQPLVENSIIHGIQRKQDGKIRIKIRRKEKGVLITVLDNGCGMDANQLQKLRMQLGARTVEYENQHIGLQNVNLRLLLEYGCQSCLRIRSHKGMGTEVVFYIPGKE</sequence>
<feature type="transmembrane region" description="Helical" evidence="1">
    <location>
        <begin position="20"/>
        <end position="42"/>
    </location>
</feature>
<dbReference type="GO" id="GO:0016020">
    <property type="term" value="C:membrane"/>
    <property type="evidence" value="ECO:0007669"/>
    <property type="project" value="InterPro"/>
</dbReference>
<evidence type="ECO:0000313" key="4">
    <source>
        <dbReference type="Proteomes" id="UP000292927"/>
    </source>
</evidence>
<organism evidence="3 4">
    <name type="scientific">Cuneatibacter caecimuris</name>
    <dbReference type="NCBI Taxonomy" id="1796618"/>
    <lineage>
        <taxon>Bacteria</taxon>
        <taxon>Bacillati</taxon>
        <taxon>Bacillota</taxon>
        <taxon>Clostridia</taxon>
        <taxon>Lachnospirales</taxon>
        <taxon>Lachnospiraceae</taxon>
        <taxon>Cuneatibacter</taxon>
    </lineage>
</organism>
<keyword evidence="3" id="KW-0418">Kinase</keyword>
<keyword evidence="4" id="KW-1185">Reference proteome</keyword>
<keyword evidence="3" id="KW-0808">Transferase</keyword>
<dbReference type="InterPro" id="IPR010559">
    <property type="entry name" value="Sig_transdc_His_kin_internal"/>
</dbReference>
<comment type="caution">
    <text evidence="3">The sequence shown here is derived from an EMBL/GenBank/DDBJ whole genome shotgun (WGS) entry which is preliminary data.</text>
</comment>
<dbReference type="AlphaFoldDB" id="A0A4Q7P4T4"/>
<dbReference type="SMART" id="SM00387">
    <property type="entry name" value="HATPase_c"/>
    <property type="match status" value="1"/>
</dbReference>
<feature type="transmembrane region" description="Helical" evidence="1">
    <location>
        <begin position="297"/>
        <end position="316"/>
    </location>
</feature>
<keyword evidence="1" id="KW-1133">Transmembrane helix</keyword>
<dbReference type="PANTHER" id="PTHR34220:SF7">
    <property type="entry name" value="SENSOR HISTIDINE KINASE YPDA"/>
    <property type="match status" value="1"/>
</dbReference>
<reference evidence="3 4" key="1">
    <citation type="submission" date="2019-02" db="EMBL/GenBank/DDBJ databases">
        <title>Genomic Encyclopedia of Type Strains, Phase IV (KMG-IV): sequencing the most valuable type-strain genomes for metagenomic binning, comparative biology and taxonomic classification.</title>
        <authorList>
            <person name="Goeker M."/>
        </authorList>
    </citation>
    <scope>NUCLEOTIDE SEQUENCE [LARGE SCALE GENOMIC DNA]</scope>
    <source>
        <strain evidence="3 4">DSM 29486</strain>
    </source>
</reference>